<proteinExistence type="predicted"/>
<dbReference type="OrthoDB" id="2431724at2759"/>
<evidence type="ECO:0000313" key="2">
    <source>
        <dbReference type="Proteomes" id="UP000789570"/>
    </source>
</evidence>
<protein>
    <submittedName>
        <fullName evidence="1">13047_t:CDS:1</fullName>
    </submittedName>
</protein>
<dbReference type="AlphaFoldDB" id="A0A9N9AHM7"/>
<keyword evidence="2" id="KW-1185">Reference proteome</keyword>
<evidence type="ECO:0000313" key="1">
    <source>
        <dbReference type="EMBL" id="CAG8529301.1"/>
    </source>
</evidence>
<accession>A0A9N9AHM7</accession>
<sequence length="157" mass="18494">MNFHLKSINSLEMLADPKPFVSYYSKRIIFGKDVRDKVYNSLAKFMVIHRKTTQVFERGLENNSRPNSDPPKDNEVIKKKRNYNVDFLLIHLLHSMRDDETLIQEILRRTKDLKFRMITVQFYQLLQTPSLPASSFKKLPVFLKILTSLFDVSSNLV</sequence>
<dbReference type="Proteomes" id="UP000789570">
    <property type="component" value="Unassembled WGS sequence"/>
</dbReference>
<organism evidence="1 2">
    <name type="scientific">Funneliformis caledonium</name>
    <dbReference type="NCBI Taxonomy" id="1117310"/>
    <lineage>
        <taxon>Eukaryota</taxon>
        <taxon>Fungi</taxon>
        <taxon>Fungi incertae sedis</taxon>
        <taxon>Mucoromycota</taxon>
        <taxon>Glomeromycotina</taxon>
        <taxon>Glomeromycetes</taxon>
        <taxon>Glomerales</taxon>
        <taxon>Glomeraceae</taxon>
        <taxon>Funneliformis</taxon>
    </lineage>
</organism>
<name>A0A9N9AHM7_9GLOM</name>
<comment type="caution">
    <text evidence="1">The sequence shown here is derived from an EMBL/GenBank/DDBJ whole genome shotgun (WGS) entry which is preliminary data.</text>
</comment>
<reference evidence="1" key="1">
    <citation type="submission" date="2021-06" db="EMBL/GenBank/DDBJ databases">
        <authorList>
            <person name="Kallberg Y."/>
            <person name="Tangrot J."/>
            <person name="Rosling A."/>
        </authorList>
    </citation>
    <scope>NUCLEOTIDE SEQUENCE</scope>
    <source>
        <strain evidence="1">UK204</strain>
    </source>
</reference>
<gene>
    <name evidence="1" type="ORF">FCALED_LOCUS5096</name>
</gene>
<dbReference type="EMBL" id="CAJVPQ010001050">
    <property type="protein sequence ID" value="CAG8529301.1"/>
    <property type="molecule type" value="Genomic_DNA"/>
</dbReference>